<evidence type="ECO:0000313" key="2">
    <source>
        <dbReference type="EMBL" id="QTV06930.1"/>
    </source>
</evidence>
<keyword evidence="1" id="KW-0812">Transmembrane</keyword>
<evidence type="ECO:0008006" key="4">
    <source>
        <dbReference type="Google" id="ProtNLM"/>
    </source>
</evidence>
<feature type="transmembrane region" description="Helical" evidence="1">
    <location>
        <begin position="47"/>
        <end position="70"/>
    </location>
</feature>
<sequence>MKDNNYLRLKIYILIVLISITSGASFNKSKPVFHIENQVFYENTFNYALFIFCLTIGFLITLIYDCYILLKEKKYRKSIKDL</sequence>
<proteinExistence type="predicted"/>
<dbReference type="RefSeq" id="WP_230477749.1">
    <property type="nucleotide sequence ID" value="NZ_CP072842.1"/>
</dbReference>
<evidence type="ECO:0000313" key="3">
    <source>
        <dbReference type="Proteomes" id="UP000672011"/>
    </source>
</evidence>
<name>A0ABX7XGF8_9FLAO</name>
<evidence type="ECO:0000256" key="1">
    <source>
        <dbReference type="SAM" id="Phobius"/>
    </source>
</evidence>
<keyword evidence="1" id="KW-0472">Membrane</keyword>
<feature type="transmembrane region" description="Helical" evidence="1">
    <location>
        <begin position="9"/>
        <end position="27"/>
    </location>
</feature>
<organism evidence="2 3">
    <name type="scientific">Faecalibacter bovis</name>
    <dbReference type="NCBI Taxonomy" id="2898187"/>
    <lineage>
        <taxon>Bacteria</taxon>
        <taxon>Pseudomonadati</taxon>
        <taxon>Bacteroidota</taxon>
        <taxon>Flavobacteriia</taxon>
        <taxon>Flavobacteriales</taxon>
        <taxon>Weeksellaceae</taxon>
        <taxon>Faecalibacter</taxon>
    </lineage>
</organism>
<reference evidence="2 3" key="1">
    <citation type="journal article" date="2021" name="Int. J. Syst. Evol. Microbiol.">
        <title>Faecalibacter bovis sp. nov., isolated from cow faeces.</title>
        <authorList>
            <person name="Li F."/>
            <person name="Zhao W."/>
            <person name="Hong Q."/>
            <person name="Shao Q."/>
            <person name="Song J."/>
            <person name="Yang S."/>
        </authorList>
    </citation>
    <scope>NUCLEOTIDE SEQUENCE [LARGE SCALE GENOMIC DNA]</scope>
    <source>
        <strain evidence="2 3">ZY171143</strain>
    </source>
</reference>
<dbReference type="Proteomes" id="UP000672011">
    <property type="component" value="Chromosome"/>
</dbReference>
<keyword evidence="1" id="KW-1133">Transmembrane helix</keyword>
<reference evidence="3" key="2">
    <citation type="submission" date="2021-04" db="EMBL/GenBank/DDBJ databases">
        <title>Taxonomy of Flavobacteriaceae bacterium ZY171143.</title>
        <authorList>
            <person name="Li F."/>
        </authorList>
    </citation>
    <scope>NUCLEOTIDE SEQUENCE [LARGE SCALE GENOMIC DNA]</scope>
    <source>
        <strain evidence="3">ZY171143</strain>
    </source>
</reference>
<gene>
    <name evidence="2" type="ORF">J9309_06390</name>
</gene>
<accession>A0ABX7XGF8</accession>
<dbReference type="EMBL" id="CP072842">
    <property type="protein sequence ID" value="QTV06930.1"/>
    <property type="molecule type" value="Genomic_DNA"/>
</dbReference>
<keyword evidence="3" id="KW-1185">Reference proteome</keyword>
<protein>
    <recommendedName>
        <fullName evidence="4">DUF1049 domain-containing protein</fullName>
    </recommendedName>
</protein>